<feature type="signal peptide" evidence="10">
    <location>
        <begin position="1"/>
        <end position="30"/>
    </location>
</feature>
<evidence type="ECO:0000256" key="1">
    <source>
        <dbReference type="ARBA" id="ARBA00002591"/>
    </source>
</evidence>
<evidence type="ECO:0000256" key="6">
    <source>
        <dbReference type="ARBA" id="ARBA00023136"/>
    </source>
</evidence>
<dbReference type="InterPro" id="IPR000527">
    <property type="entry name" value="Flag_Lring"/>
</dbReference>
<evidence type="ECO:0000256" key="10">
    <source>
        <dbReference type="SAM" id="SignalP"/>
    </source>
</evidence>
<keyword evidence="11" id="KW-0282">Flagellum</keyword>
<evidence type="ECO:0000256" key="7">
    <source>
        <dbReference type="ARBA" id="ARBA00023143"/>
    </source>
</evidence>
<keyword evidence="8 9" id="KW-0998">Cell outer membrane</keyword>
<proteinExistence type="inferred from homology"/>
<dbReference type="PRINTS" id="PR01008">
    <property type="entry name" value="FLGLRINGFLGH"/>
</dbReference>
<organism evidence="11 12">
    <name type="scientific">Crenobacter oryzisoli</name>
    <dbReference type="NCBI Taxonomy" id="3056844"/>
    <lineage>
        <taxon>Bacteria</taxon>
        <taxon>Pseudomonadati</taxon>
        <taxon>Pseudomonadota</taxon>
        <taxon>Betaproteobacteria</taxon>
        <taxon>Neisseriales</taxon>
        <taxon>Neisseriaceae</taxon>
        <taxon>Crenobacter</taxon>
    </lineage>
</organism>
<keyword evidence="11" id="KW-0969">Cilium</keyword>
<evidence type="ECO:0000313" key="12">
    <source>
        <dbReference type="Proteomes" id="UP001168540"/>
    </source>
</evidence>
<dbReference type="PANTHER" id="PTHR34933">
    <property type="entry name" value="FLAGELLAR L-RING PROTEIN"/>
    <property type="match status" value="1"/>
</dbReference>
<evidence type="ECO:0000256" key="8">
    <source>
        <dbReference type="ARBA" id="ARBA00023237"/>
    </source>
</evidence>
<dbReference type="HAMAP" id="MF_00415">
    <property type="entry name" value="FlgH"/>
    <property type="match status" value="1"/>
</dbReference>
<evidence type="ECO:0000313" key="11">
    <source>
        <dbReference type="EMBL" id="MDN0074267.1"/>
    </source>
</evidence>
<keyword evidence="5 9" id="KW-0732">Signal</keyword>
<comment type="function">
    <text evidence="1 9">Assembles around the rod to form the L-ring and probably protects the motor/basal body from shearing forces during rotation.</text>
</comment>
<gene>
    <name evidence="9" type="primary">flgH</name>
    <name evidence="11" type="ORF">QU481_05100</name>
</gene>
<dbReference type="Proteomes" id="UP001168540">
    <property type="component" value="Unassembled WGS sequence"/>
</dbReference>
<keyword evidence="6 9" id="KW-0472">Membrane</keyword>
<evidence type="ECO:0000256" key="5">
    <source>
        <dbReference type="ARBA" id="ARBA00022729"/>
    </source>
</evidence>
<protein>
    <recommendedName>
        <fullName evidence="9">Flagellar L-ring protein</fullName>
    </recommendedName>
    <alternativeName>
        <fullName evidence="9">Basal body L-ring protein</fullName>
    </alternativeName>
</protein>
<evidence type="ECO:0000256" key="4">
    <source>
        <dbReference type="ARBA" id="ARBA00011439"/>
    </source>
</evidence>
<keyword evidence="7 9" id="KW-0975">Bacterial flagellum</keyword>
<dbReference type="RefSeq" id="WP_289828825.1">
    <property type="nucleotide sequence ID" value="NZ_JAUEDK010000006.1"/>
</dbReference>
<dbReference type="PANTHER" id="PTHR34933:SF3">
    <property type="entry name" value="FLAGELLAR L-RING PROTEIN"/>
    <property type="match status" value="1"/>
</dbReference>
<comment type="caution">
    <text evidence="11">The sequence shown here is derived from an EMBL/GenBank/DDBJ whole genome shotgun (WGS) entry which is preliminary data.</text>
</comment>
<comment type="subunit">
    <text evidence="4 9">The basal body constitutes a major portion of the flagellar organelle and consists of four rings (L,P,S, and M) mounted on a central rod.</text>
</comment>
<dbReference type="EMBL" id="JAUEDK010000006">
    <property type="protein sequence ID" value="MDN0074267.1"/>
    <property type="molecule type" value="Genomic_DNA"/>
</dbReference>
<evidence type="ECO:0000256" key="3">
    <source>
        <dbReference type="ARBA" id="ARBA00006929"/>
    </source>
</evidence>
<accession>A0ABT7XKF0</accession>
<reference evidence="11" key="1">
    <citation type="submission" date="2023-06" db="EMBL/GenBank/DDBJ databases">
        <authorList>
            <person name="Zhang S."/>
        </authorList>
    </citation>
    <scope>NUCLEOTIDE SEQUENCE</scope>
    <source>
        <strain evidence="11">SG2303</strain>
    </source>
</reference>
<feature type="chain" id="PRO_5046744385" description="Flagellar L-ring protein" evidence="10">
    <location>
        <begin position="31"/>
        <end position="237"/>
    </location>
</feature>
<sequence>MIRPTFFLSYVRLGRLVLLPSAAAVLSACAFQQPSIIQQPMTARPQPVPVQAQANGSIFQQANFRPLFQDRAPAMVGDTLTVLIQEQTSVSNSEQSTGSRTGSASASLPSVSLPFFPGYMEQKLANTSLNGTGALASTGKGSNSNSSSFTSSITVTVIEQLANGNLVVSGEKQIRVNGENEFVRLSGVVNPRDILPGNQISSTKVADARIEQQTEGNNRRYADPGWLTRIFQSVLPF</sequence>
<keyword evidence="11" id="KW-0966">Cell projection</keyword>
<keyword evidence="9" id="KW-0449">Lipoprotein</keyword>
<comment type="similarity">
    <text evidence="3 9">Belongs to the FlgH family.</text>
</comment>
<evidence type="ECO:0000256" key="2">
    <source>
        <dbReference type="ARBA" id="ARBA00004370"/>
    </source>
</evidence>
<keyword evidence="12" id="KW-1185">Reference proteome</keyword>
<dbReference type="PROSITE" id="PS51257">
    <property type="entry name" value="PROKAR_LIPOPROTEIN"/>
    <property type="match status" value="1"/>
</dbReference>
<name>A0ABT7XKF0_9NEIS</name>
<evidence type="ECO:0000256" key="9">
    <source>
        <dbReference type="HAMAP-Rule" id="MF_00415"/>
    </source>
</evidence>
<dbReference type="Pfam" id="PF02107">
    <property type="entry name" value="FlgH"/>
    <property type="match status" value="1"/>
</dbReference>
<comment type="subcellular location">
    <subcellularLocation>
        <location evidence="9">Cell outer membrane</location>
        <topology evidence="9">Lipid-anchor</topology>
    </subcellularLocation>
    <subcellularLocation>
        <location evidence="9">Bacterial flagellum basal body</location>
    </subcellularLocation>
    <subcellularLocation>
        <location evidence="2">Membrane</location>
    </subcellularLocation>
</comment>